<dbReference type="GO" id="GO:0006508">
    <property type="term" value="P:proteolysis"/>
    <property type="evidence" value="ECO:0007669"/>
    <property type="project" value="UniProtKB-KW"/>
</dbReference>
<dbReference type="PROSITE" id="PS00135">
    <property type="entry name" value="TRYPSIN_SER"/>
    <property type="match status" value="1"/>
</dbReference>
<reference evidence="5 6" key="1">
    <citation type="journal article" date="2009" name="Stand. Genomic Sci.">
        <title>Complete genome sequence of Stackebrandtia nassauensis type strain (LLR-40K-21).</title>
        <authorList>
            <person name="Munk C."/>
            <person name="Lapidus A."/>
            <person name="Copeland A."/>
            <person name="Jando M."/>
            <person name="Mayilraj S."/>
            <person name="Glavina Del Rio T."/>
            <person name="Nolan M."/>
            <person name="Chen F."/>
            <person name="Lucas S."/>
            <person name="Tice H."/>
            <person name="Cheng J.F."/>
            <person name="Han C."/>
            <person name="Detter J.C."/>
            <person name="Bruce D."/>
            <person name="Goodwin L."/>
            <person name="Chain P."/>
            <person name="Pitluck S."/>
            <person name="Goker M."/>
            <person name="Ovchinikova G."/>
            <person name="Pati A."/>
            <person name="Ivanova N."/>
            <person name="Mavromatis K."/>
            <person name="Chen A."/>
            <person name="Palaniappan K."/>
            <person name="Land M."/>
            <person name="Hauser L."/>
            <person name="Chang Y.J."/>
            <person name="Jeffries C.D."/>
            <person name="Bristow J."/>
            <person name="Eisen J.A."/>
            <person name="Markowitz V."/>
            <person name="Hugenholtz P."/>
            <person name="Kyrpides N.C."/>
            <person name="Klenk H.P."/>
        </authorList>
    </citation>
    <scope>NUCLEOTIDE SEQUENCE [LARGE SCALE GENOMIC DNA]</scope>
    <source>
        <strain evidence="6">DSM 44728 / CIP 108903 / NRRL B-16338 / NBRC 102104 / LLR-40K-21</strain>
    </source>
</reference>
<keyword evidence="6" id="KW-1185">Reference proteome</keyword>
<dbReference type="InterPro" id="IPR001254">
    <property type="entry name" value="Trypsin_dom"/>
</dbReference>
<dbReference type="STRING" id="446470.Snas_5497"/>
<dbReference type="KEGG" id="sna:Snas_5497"/>
<keyword evidence="1" id="KW-1015">Disulfide bond</keyword>
<dbReference type="GO" id="GO:0004252">
    <property type="term" value="F:serine-type endopeptidase activity"/>
    <property type="evidence" value="ECO:0007669"/>
    <property type="project" value="InterPro"/>
</dbReference>
<proteinExistence type="predicted"/>
<dbReference type="PANTHER" id="PTHR24252:SF7">
    <property type="entry name" value="HYALIN"/>
    <property type="match status" value="1"/>
</dbReference>
<dbReference type="InterPro" id="IPR018114">
    <property type="entry name" value="TRYPSIN_HIS"/>
</dbReference>
<dbReference type="InterPro" id="IPR033116">
    <property type="entry name" value="TRYPSIN_SER"/>
</dbReference>
<dbReference type="SMART" id="SM00020">
    <property type="entry name" value="Tryp_SPc"/>
    <property type="match status" value="1"/>
</dbReference>
<evidence type="ECO:0000256" key="1">
    <source>
        <dbReference type="ARBA" id="ARBA00023157"/>
    </source>
</evidence>
<dbReference type="InterPro" id="IPR043504">
    <property type="entry name" value="Peptidase_S1_PA_chymotrypsin"/>
</dbReference>
<dbReference type="OrthoDB" id="1496095at2"/>
<name>D3PW07_STANL</name>
<dbReference type="eggNOG" id="COG5640">
    <property type="taxonomic scope" value="Bacteria"/>
</dbReference>
<sequence>MRKKTRALIAASAVLAAGTFAIVATTLPAQADDGPSYGEDKGDISTKVVGGEDAPEGAYPWMVRLSMGCGGSMITDQVVLTAAHCVDGTGEDTSVTAYYGANDLNSPDIQERTSAYIHQSETYASDGRGDWALIKLSEPIADAKTIKLATDGTSDEGPNFQLMGWGATSEGGPQADYLQHAEAPYVDDATCQGAYSNLDAEGEICSGLMDEGGIDTCQGDSGGPMVNMAGEEPVQVGIVSWGEGCARPGKPGVYAQVSFWNADINAALGTLP</sequence>
<dbReference type="InterPro" id="IPR001314">
    <property type="entry name" value="Peptidase_S1A"/>
</dbReference>
<keyword evidence="2" id="KW-0378">Hydrolase</keyword>
<dbReference type="EMBL" id="CP001778">
    <property type="protein sequence ID" value="ADD45128.1"/>
    <property type="molecule type" value="Genomic_DNA"/>
</dbReference>
<evidence type="ECO:0000313" key="5">
    <source>
        <dbReference type="EMBL" id="ADD45128.1"/>
    </source>
</evidence>
<evidence type="ECO:0000256" key="3">
    <source>
        <dbReference type="SAM" id="SignalP"/>
    </source>
</evidence>
<feature type="signal peptide" evidence="3">
    <location>
        <begin position="1"/>
        <end position="31"/>
    </location>
</feature>
<dbReference type="CDD" id="cd00190">
    <property type="entry name" value="Tryp_SPc"/>
    <property type="match status" value="1"/>
</dbReference>
<dbReference type="AlphaFoldDB" id="D3PW07"/>
<evidence type="ECO:0000313" key="6">
    <source>
        <dbReference type="Proteomes" id="UP000000844"/>
    </source>
</evidence>
<keyword evidence="3" id="KW-0732">Signal</keyword>
<organism evidence="5 6">
    <name type="scientific">Stackebrandtia nassauensis (strain DSM 44728 / CIP 108903 / NRRL B-16338 / NBRC 102104 / LLR-40K-21)</name>
    <dbReference type="NCBI Taxonomy" id="446470"/>
    <lineage>
        <taxon>Bacteria</taxon>
        <taxon>Bacillati</taxon>
        <taxon>Actinomycetota</taxon>
        <taxon>Actinomycetes</taxon>
        <taxon>Glycomycetales</taxon>
        <taxon>Glycomycetaceae</taxon>
        <taxon>Stackebrandtia</taxon>
    </lineage>
</organism>
<keyword evidence="2" id="KW-0720">Serine protease</keyword>
<keyword evidence="2" id="KW-0645">Protease</keyword>
<feature type="chain" id="PRO_5003049288" evidence="3">
    <location>
        <begin position="32"/>
        <end position="272"/>
    </location>
</feature>
<gene>
    <name evidence="5" type="ordered locus">Snas_5497</name>
</gene>
<dbReference type="Proteomes" id="UP000000844">
    <property type="component" value="Chromosome"/>
</dbReference>
<dbReference type="PRINTS" id="PR00722">
    <property type="entry name" value="CHYMOTRYPSIN"/>
</dbReference>
<dbReference type="FunFam" id="2.40.10.10:FF:000002">
    <property type="entry name" value="Transmembrane protease serine"/>
    <property type="match status" value="1"/>
</dbReference>
<dbReference type="PROSITE" id="PS50240">
    <property type="entry name" value="TRYPSIN_DOM"/>
    <property type="match status" value="1"/>
</dbReference>
<dbReference type="Pfam" id="PF00089">
    <property type="entry name" value="Trypsin"/>
    <property type="match status" value="1"/>
</dbReference>
<dbReference type="InterPro" id="IPR009003">
    <property type="entry name" value="Peptidase_S1_PA"/>
</dbReference>
<accession>D3PW07</accession>
<evidence type="ECO:0000256" key="2">
    <source>
        <dbReference type="RuleBase" id="RU363034"/>
    </source>
</evidence>
<dbReference type="Gene3D" id="2.40.10.10">
    <property type="entry name" value="Trypsin-like serine proteases"/>
    <property type="match status" value="2"/>
</dbReference>
<dbReference type="SUPFAM" id="SSF50494">
    <property type="entry name" value="Trypsin-like serine proteases"/>
    <property type="match status" value="1"/>
</dbReference>
<feature type="domain" description="Peptidase S1" evidence="4">
    <location>
        <begin position="48"/>
        <end position="272"/>
    </location>
</feature>
<evidence type="ECO:0000259" key="4">
    <source>
        <dbReference type="PROSITE" id="PS50240"/>
    </source>
</evidence>
<dbReference type="HOGENOM" id="CLU_006842_7_0_11"/>
<dbReference type="PROSITE" id="PS00134">
    <property type="entry name" value="TRYPSIN_HIS"/>
    <property type="match status" value="1"/>
</dbReference>
<dbReference type="RefSeq" id="WP_013020699.1">
    <property type="nucleotide sequence ID" value="NC_013947.1"/>
</dbReference>
<dbReference type="PANTHER" id="PTHR24252">
    <property type="entry name" value="ACROSIN-RELATED"/>
    <property type="match status" value="1"/>
</dbReference>
<protein>
    <submittedName>
        <fullName evidence="5">Peptidase S1 and S6 chymotrypsin/Hap</fullName>
    </submittedName>
</protein>